<evidence type="ECO:0000313" key="12">
    <source>
        <dbReference type="Proteomes" id="UP000295703"/>
    </source>
</evidence>
<dbReference type="EMBL" id="RYZW01000031">
    <property type="protein sequence ID" value="TDZ61431.1"/>
    <property type="molecule type" value="Genomic_DNA"/>
</dbReference>
<evidence type="ECO:0000256" key="6">
    <source>
        <dbReference type="ARBA" id="ARBA00048233"/>
    </source>
</evidence>
<proteinExistence type="inferred from homology"/>
<feature type="region of interest" description="Disordered" evidence="8">
    <location>
        <begin position="1"/>
        <end position="80"/>
    </location>
</feature>
<feature type="domain" description="Tyrosinase copper-binding" evidence="9">
    <location>
        <begin position="238"/>
        <end position="255"/>
    </location>
</feature>
<feature type="compositionally biased region" description="Basic residues" evidence="8">
    <location>
        <begin position="545"/>
        <end position="561"/>
    </location>
</feature>
<dbReference type="PRINTS" id="PR00092">
    <property type="entry name" value="TYROSINASE"/>
</dbReference>
<dbReference type="SUPFAM" id="SSF48056">
    <property type="entry name" value="Di-copper centre-containing domain"/>
    <property type="match status" value="1"/>
</dbReference>
<dbReference type="EC" id="1.14.18.1" evidence="2"/>
<dbReference type="InterPro" id="IPR008922">
    <property type="entry name" value="Di-copper_centre_dom_sf"/>
</dbReference>
<comment type="caution">
    <text evidence="11">The sequence shown here is derived from an EMBL/GenBank/DDBJ whole genome shotgun (WGS) entry which is preliminary data.</text>
</comment>
<dbReference type="Proteomes" id="UP000295703">
    <property type="component" value="Unassembled WGS sequence"/>
</dbReference>
<organism evidence="11 12">
    <name type="scientific">Colletotrichum trifolii</name>
    <dbReference type="NCBI Taxonomy" id="5466"/>
    <lineage>
        <taxon>Eukaryota</taxon>
        <taxon>Fungi</taxon>
        <taxon>Dikarya</taxon>
        <taxon>Ascomycota</taxon>
        <taxon>Pezizomycotina</taxon>
        <taxon>Sordariomycetes</taxon>
        <taxon>Hypocreomycetidae</taxon>
        <taxon>Glomerellales</taxon>
        <taxon>Glomerellaceae</taxon>
        <taxon>Colletotrichum</taxon>
        <taxon>Colletotrichum orbiculare species complex</taxon>
    </lineage>
</organism>
<dbReference type="Pfam" id="PF00264">
    <property type="entry name" value="Tyrosinase"/>
    <property type="match status" value="1"/>
</dbReference>
<evidence type="ECO:0000256" key="7">
    <source>
        <dbReference type="ARBA" id="ARBA00048881"/>
    </source>
</evidence>
<evidence type="ECO:0000259" key="9">
    <source>
        <dbReference type="PROSITE" id="PS00497"/>
    </source>
</evidence>
<keyword evidence="4" id="KW-0186">Copper</keyword>
<keyword evidence="12" id="KW-1185">Reference proteome</keyword>
<dbReference type="STRING" id="5466.A0A4R8RKK0"/>
<dbReference type="GO" id="GO:0004503">
    <property type="term" value="F:tyrosinase activity"/>
    <property type="evidence" value="ECO:0007669"/>
    <property type="project" value="UniProtKB-EC"/>
</dbReference>
<evidence type="ECO:0000256" key="1">
    <source>
        <dbReference type="ARBA" id="ARBA00009928"/>
    </source>
</evidence>
<evidence type="ECO:0000256" key="4">
    <source>
        <dbReference type="ARBA" id="ARBA00023008"/>
    </source>
</evidence>
<dbReference type="InterPro" id="IPR050316">
    <property type="entry name" value="Tyrosinase/Hemocyanin"/>
</dbReference>
<evidence type="ECO:0000259" key="10">
    <source>
        <dbReference type="PROSITE" id="PS00498"/>
    </source>
</evidence>
<comment type="similarity">
    <text evidence="1">Belongs to the tyrosinase family.</text>
</comment>
<feature type="region of interest" description="Disordered" evidence="8">
    <location>
        <begin position="644"/>
        <end position="672"/>
    </location>
</feature>
<comment type="catalytic activity">
    <reaction evidence="7">
        <text>L-tyrosine + O2 = L-dopaquinone + H2O</text>
        <dbReference type="Rhea" id="RHEA:18117"/>
        <dbReference type="ChEBI" id="CHEBI:15377"/>
        <dbReference type="ChEBI" id="CHEBI:15379"/>
        <dbReference type="ChEBI" id="CHEBI:57924"/>
        <dbReference type="ChEBI" id="CHEBI:58315"/>
        <dbReference type="EC" id="1.14.18.1"/>
    </reaction>
</comment>
<comment type="catalytic activity">
    <reaction evidence="6">
        <text>2 L-dopa + O2 = 2 L-dopaquinone + 2 H2O</text>
        <dbReference type="Rhea" id="RHEA:34287"/>
        <dbReference type="ChEBI" id="CHEBI:15377"/>
        <dbReference type="ChEBI" id="CHEBI:15379"/>
        <dbReference type="ChEBI" id="CHEBI:57504"/>
        <dbReference type="ChEBI" id="CHEBI:57924"/>
        <dbReference type="EC" id="1.14.18.1"/>
    </reaction>
</comment>
<dbReference type="PROSITE" id="PS00497">
    <property type="entry name" value="TYROSINASE_1"/>
    <property type="match status" value="1"/>
</dbReference>
<dbReference type="InterPro" id="IPR002227">
    <property type="entry name" value="Tyrosinase_Cu-bd"/>
</dbReference>
<accession>A0A4R8RKK0</accession>
<evidence type="ECO:0000256" key="3">
    <source>
        <dbReference type="ARBA" id="ARBA00022723"/>
    </source>
</evidence>
<dbReference type="GO" id="GO:0042438">
    <property type="term" value="P:melanin biosynthetic process"/>
    <property type="evidence" value="ECO:0007669"/>
    <property type="project" value="UniProtKB-KW"/>
</dbReference>
<dbReference type="GO" id="GO:0046872">
    <property type="term" value="F:metal ion binding"/>
    <property type="evidence" value="ECO:0007669"/>
    <property type="project" value="UniProtKB-KW"/>
</dbReference>
<gene>
    <name evidence="11" type="primary">tyr1-2</name>
    <name evidence="11" type="ORF">CTRI78_v004353</name>
</gene>
<name>A0A4R8RKK0_COLTR</name>
<dbReference type="AlphaFoldDB" id="A0A4R8RKK0"/>
<dbReference type="PROSITE" id="PS00498">
    <property type="entry name" value="TYROSINASE_2"/>
    <property type="match status" value="1"/>
</dbReference>
<feature type="region of interest" description="Disordered" evidence="8">
    <location>
        <begin position="534"/>
        <end position="580"/>
    </location>
</feature>
<evidence type="ECO:0000256" key="5">
    <source>
        <dbReference type="ARBA" id="ARBA00023101"/>
    </source>
</evidence>
<evidence type="ECO:0000313" key="11">
    <source>
        <dbReference type="EMBL" id="TDZ61431.1"/>
    </source>
</evidence>
<sequence length="741" mass="79545">MAPNNRYPRDGSPQQVGIHYRSLHPGRPGRGSAAWTAAASPPRSSTPRSPASPGTASSETPTSGAPTRPGPGGSCTGSQPGTAGLRIATLDLAAVFTHCTSLAATCSYKRTAKTCYHHHIVPTPDRRICVVVVVVHLQQGVVIVLIQQVVVVVLIQQAGTGVLIATRARPLRRNINDLQASGAQWDLYILGLAAMQRDEPETEKLSYFQISGIHGRPFIPWNGVQAVSGGSGGGYCPHGNVQFPMWHRPYLALFEQVLGGHIQAIAANYTGSRAQEYKTAADNWRAPYWDWAADGGAQLPPVTTQTTMTVNGPGGRVQLPNPLLGYRWQRFPLNTASEYFPTRGDRNCWGWPQTTRWPNGNGNSRPSLANQELSQDDLKAITYNVFTTATTFETMASTGSTGNSFESLHNSVHGAIYAVMAYIEYAAFDPLFMLHHANVDRLIAMWQAIHYNNKVQTRTSRSGALFATAANTPITADSPLKPFYRDTAGNFHTGRTASDIKNFGYSYPEISDWNLSPDALARQVTVSVNRLYGPGGGGGGTSSSRKLKARHAHHNHRRSGCSKRGLTSSAAASPPEGHAEAAHKEYTALVDLERSELPLPCSISVYVNGEFAGKVSVMSMPAAGVMHSTVPLNKALEKLGKSMDVPESRANGTGPATNGTAAPPPPPPAVSPEDREIIQKQLSVEIKSIDGTIFPVSSAPSLKIKVELQHVETPLSEDSLPTVIPVTTGPLAKPIEHSTSY</sequence>
<keyword evidence="5" id="KW-0470">Melanin biosynthesis</keyword>
<dbReference type="PANTHER" id="PTHR11474:SF76">
    <property type="entry name" value="SHKT DOMAIN-CONTAINING PROTEIN"/>
    <property type="match status" value="1"/>
</dbReference>
<keyword evidence="3" id="KW-0479">Metal-binding</keyword>
<feature type="domain" description="Tyrosinase copper-binding" evidence="10">
    <location>
        <begin position="429"/>
        <end position="440"/>
    </location>
</feature>
<evidence type="ECO:0000256" key="8">
    <source>
        <dbReference type="SAM" id="MobiDB-lite"/>
    </source>
</evidence>
<dbReference type="PANTHER" id="PTHR11474">
    <property type="entry name" value="TYROSINASE FAMILY MEMBER"/>
    <property type="match status" value="1"/>
</dbReference>
<evidence type="ECO:0000256" key="2">
    <source>
        <dbReference type="ARBA" id="ARBA00011906"/>
    </source>
</evidence>
<protein>
    <recommendedName>
        <fullName evidence="2">tyrosinase</fullName>
        <ecNumber evidence="2">1.14.18.1</ecNumber>
    </recommendedName>
</protein>
<reference evidence="11 12" key="1">
    <citation type="submission" date="2018-12" db="EMBL/GenBank/DDBJ databases">
        <title>Genome sequence and assembly of Colletotrichum trifolii.</title>
        <authorList>
            <person name="Gan P."/>
            <person name="Shirasu K."/>
        </authorList>
    </citation>
    <scope>NUCLEOTIDE SEQUENCE [LARGE SCALE GENOMIC DNA]</scope>
    <source>
        <strain evidence="11 12">543-2</strain>
    </source>
</reference>
<feature type="compositionally biased region" description="Low complexity" evidence="8">
    <location>
        <begin position="650"/>
        <end position="661"/>
    </location>
</feature>
<dbReference type="Gene3D" id="1.10.1280.10">
    <property type="entry name" value="Di-copper center containing domain from catechol oxidase"/>
    <property type="match status" value="1"/>
</dbReference>
<feature type="compositionally biased region" description="Low complexity" evidence="8">
    <location>
        <begin position="30"/>
        <end position="58"/>
    </location>
</feature>